<dbReference type="OrthoDB" id="4268124at2"/>
<dbReference type="EMBL" id="BMUB01000006">
    <property type="protein sequence ID" value="GGU76485.1"/>
    <property type="molecule type" value="Genomic_DNA"/>
</dbReference>
<sequence>MANDQSETPVPSTPGNAAQTGAPAAAVEAGKAVEGAVTASSNPAGYTAPTDADKTAFENGSFGDEGEYINEPAGEPGGPLKPESVVGGHP</sequence>
<evidence type="ECO:0000313" key="3">
    <source>
        <dbReference type="EMBL" id="OEV35090.1"/>
    </source>
</evidence>
<reference evidence="3" key="3">
    <citation type="submission" date="2016-08" db="EMBL/GenBank/DDBJ databases">
        <title>Sequencing, Assembly and Comparative Genomics of S. aureofaciens ATCC 10762.</title>
        <authorList>
            <person name="Gradnigo J.S."/>
            <person name="Johnson N."/>
            <person name="Somerville G.A."/>
        </authorList>
    </citation>
    <scope>NUCLEOTIDE SEQUENCE [LARGE SCALE GENOMIC DNA]</scope>
    <source>
        <strain evidence="3">ATCC 10762</strain>
    </source>
</reference>
<evidence type="ECO:0000313" key="4">
    <source>
        <dbReference type="Proteomes" id="UP000037395"/>
    </source>
</evidence>
<dbReference type="Proteomes" id="UP000037395">
    <property type="component" value="Unassembled WGS sequence"/>
</dbReference>
<evidence type="ECO:0000313" key="2">
    <source>
        <dbReference type="EMBL" id="GGU76485.1"/>
    </source>
</evidence>
<organism evidence="3 4">
    <name type="scientific">Kitasatospora aureofaciens</name>
    <name type="common">Streptomyces aureofaciens</name>
    <dbReference type="NCBI Taxonomy" id="1894"/>
    <lineage>
        <taxon>Bacteria</taxon>
        <taxon>Bacillati</taxon>
        <taxon>Actinomycetota</taxon>
        <taxon>Actinomycetes</taxon>
        <taxon>Kitasatosporales</taxon>
        <taxon>Streptomycetaceae</taxon>
        <taxon>Kitasatospora</taxon>
    </lineage>
</organism>
<dbReference type="RefSeq" id="WP_030286659.1">
    <property type="nucleotide sequence ID" value="NZ_BMUB01000006.1"/>
</dbReference>
<dbReference type="GeneID" id="97486111"/>
<dbReference type="AlphaFoldDB" id="A0A1E7N332"/>
<proteinExistence type="predicted"/>
<accession>A0A1E7N332</accession>
<evidence type="ECO:0000256" key="1">
    <source>
        <dbReference type="SAM" id="MobiDB-lite"/>
    </source>
</evidence>
<dbReference type="EMBL" id="JPRF03000039">
    <property type="protein sequence ID" value="OEV35090.1"/>
    <property type="molecule type" value="Genomic_DNA"/>
</dbReference>
<comment type="caution">
    <text evidence="3">The sequence shown here is derived from an EMBL/GenBank/DDBJ whole genome shotgun (WGS) entry which is preliminary data.</text>
</comment>
<dbReference type="Proteomes" id="UP000610124">
    <property type="component" value="Unassembled WGS sequence"/>
</dbReference>
<name>A0A1E7N332_KITAU</name>
<reference evidence="3 4" key="2">
    <citation type="submission" date="2014-07" db="EMBL/GenBank/DDBJ databases">
        <authorList>
            <person name="Zhang J.E."/>
            <person name="Yang H."/>
            <person name="Guo J."/>
            <person name="Deng Z."/>
            <person name="Luo H."/>
            <person name="Luo M."/>
            <person name="Zhao B."/>
        </authorList>
    </citation>
    <scope>NUCLEOTIDE SEQUENCE [LARGE SCALE GENOMIC DNA]</scope>
    <source>
        <strain evidence="3">ATCC 10762</strain>
        <strain evidence="4">ATCC 10762 / DSM 40127 / CCM 3239 / JCM 4008 / LMG 5968 / NBRC 12843 / NCIMB 8234 / A-377</strain>
    </source>
</reference>
<accession>A0A8H9HNS1</accession>
<feature type="compositionally biased region" description="Polar residues" evidence="1">
    <location>
        <begin position="1"/>
        <end position="16"/>
    </location>
</feature>
<reference evidence="2" key="5">
    <citation type="submission" date="2020-09" db="EMBL/GenBank/DDBJ databases">
        <authorList>
            <person name="Sun Q."/>
            <person name="Ohkuma M."/>
        </authorList>
    </citation>
    <scope>NUCLEOTIDE SEQUENCE</scope>
    <source>
        <strain evidence="2">JCM 4434</strain>
    </source>
</reference>
<reference evidence="4" key="4">
    <citation type="submission" date="2016-08" db="EMBL/GenBank/DDBJ databases">
        <title>Sequencing, assembly and comparative genomics of S. aureofaciens ATCC 10762.</title>
        <authorList>
            <person name="Gradnigo J.S."/>
            <person name="Johnson N."/>
            <person name="Somerville G.A."/>
        </authorList>
    </citation>
    <scope>NUCLEOTIDE SEQUENCE [LARGE SCALE GENOMIC DNA]</scope>
    <source>
        <strain evidence="4">ATCC 10762 / DSM 40127 / CCM 3239 / JCM 4008 / LMG 5968 / NBRC 12843 / NCIMB 8234 / A-377</strain>
    </source>
</reference>
<keyword evidence="4" id="KW-1185">Reference proteome</keyword>
<reference evidence="2" key="1">
    <citation type="journal article" date="2014" name="Int. J. Syst. Evol. Microbiol.">
        <title>Complete genome sequence of Corynebacterium casei LMG S-19264T (=DSM 44701T), isolated from a smear-ripened cheese.</title>
        <authorList>
            <consortium name="US DOE Joint Genome Institute (JGI-PGF)"/>
            <person name="Walter F."/>
            <person name="Albersmeier A."/>
            <person name="Kalinowski J."/>
            <person name="Ruckert C."/>
        </authorList>
    </citation>
    <scope>NUCLEOTIDE SEQUENCE</scope>
    <source>
        <strain evidence="2">JCM 4434</strain>
    </source>
</reference>
<feature type="region of interest" description="Disordered" evidence="1">
    <location>
        <begin position="1"/>
        <end position="90"/>
    </location>
</feature>
<gene>
    <name evidence="2" type="ORF">GCM10010502_30280</name>
    <name evidence="3" type="ORF">HS99_0034070</name>
</gene>
<feature type="compositionally biased region" description="Low complexity" evidence="1">
    <location>
        <begin position="17"/>
        <end position="39"/>
    </location>
</feature>
<protein>
    <submittedName>
        <fullName evidence="3">Uncharacterized protein</fullName>
    </submittedName>
</protein>